<reference evidence="2 3" key="1">
    <citation type="submission" date="2019-02" db="EMBL/GenBank/DDBJ databases">
        <title>Siculibacillus lacustris gen. nov., sp. nov., a new rosette-forming bacterium isolated from a freshwater crater lake (Lake St. Ana, Romania).</title>
        <authorList>
            <person name="Felfoldi T."/>
            <person name="Marton Z."/>
            <person name="Szabo A."/>
            <person name="Mentes A."/>
            <person name="Boka K."/>
            <person name="Marialigeti K."/>
            <person name="Mathe I."/>
            <person name="Koncz M."/>
            <person name="Schumann P."/>
            <person name="Toth E."/>
        </authorList>
    </citation>
    <scope>NUCLEOTIDE SEQUENCE [LARGE SCALE GENOMIC DNA]</scope>
    <source>
        <strain evidence="2 3">SA-279</strain>
    </source>
</reference>
<dbReference type="AlphaFoldDB" id="A0A4Q9VDD2"/>
<evidence type="ECO:0000313" key="2">
    <source>
        <dbReference type="EMBL" id="TBW32620.1"/>
    </source>
</evidence>
<dbReference type="InterPro" id="IPR058530">
    <property type="entry name" value="Baseplate_J-like_C"/>
</dbReference>
<organism evidence="2 3">
    <name type="scientific">Siculibacillus lacustris</name>
    <dbReference type="NCBI Taxonomy" id="1549641"/>
    <lineage>
        <taxon>Bacteria</taxon>
        <taxon>Pseudomonadati</taxon>
        <taxon>Pseudomonadota</taxon>
        <taxon>Alphaproteobacteria</taxon>
        <taxon>Hyphomicrobiales</taxon>
        <taxon>Ancalomicrobiaceae</taxon>
        <taxon>Siculibacillus</taxon>
    </lineage>
</organism>
<accession>A0A4Q9VDD2</accession>
<dbReference type="OrthoDB" id="7012887at2"/>
<feature type="domain" description="Baseplate J-like C-terminal" evidence="1">
    <location>
        <begin position="1"/>
        <end position="82"/>
    </location>
</feature>
<dbReference type="EMBL" id="SJFN01000057">
    <property type="protein sequence ID" value="TBW32620.1"/>
    <property type="molecule type" value="Genomic_DNA"/>
</dbReference>
<comment type="caution">
    <text evidence="2">The sequence shown here is derived from an EMBL/GenBank/DDBJ whole genome shotgun (WGS) entry which is preliminary data.</text>
</comment>
<protein>
    <recommendedName>
        <fullName evidence="1">Baseplate J-like C-terminal domain-containing protein</fullName>
    </recommendedName>
</protein>
<proteinExistence type="predicted"/>
<dbReference type="RefSeq" id="WP_131311799.1">
    <property type="nucleotide sequence ID" value="NZ_SJFN01000057.1"/>
</dbReference>
<keyword evidence="3" id="KW-1185">Reference proteome</keyword>
<evidence type="ECO:0000259" key="1">
    <source>
        <dbReference type="Pfam" id="PF26079"/>
    </source>
</evidence>
<evidence type="ECO:0000313" key="3">
    <source>
        <dbReference type="Proteomes" id="UP000292781"/>
    </source>
</evidence>
<name>A0A4Q9VDD2_9HYPH</name>
<dbReference type="Proteomes" id="UP000292781">
    <property type="component" value="Unassembled WGS sequence"/>
</dbReference>
<sequence>MTVTTAAGYTHSDVIALVTAALTQNINATGLGNPLPYTQLIRWAYQASPGVTNVQSVTLNGTTADFVATAAQTIKAGTLTLS</sequence>
<gene>
    <name evidence="2" type="ORF">EYW49_22030</name>
</gene>
<dbReference type="Pfam" id="PF26079">
    <property type="entry name" value="Baseplate_J_C"/>
    <property type="match status" value="1"/>
</dbReference>